<dbReference type="AlphaFoldDB" id="A0AA35KNI3"/>
<accession>A0AA35KNI3</accession>
<dbReference type="Proteomes" id="UP001178461">
    <property type="component" value="Chromosome 8"/>
</dbReference>
<protein>
    <submittedName>
        <fullName evidence="1">Uncharacterized protein</fullName>
    </submittedName>
</protein>
<organism evidence="1 2">
    <name type="scientific">Podarcis lilfordi</name>
    <name type="common">Lilford's wall lizard</name>
    <dbReference type="NCBI Taxonomy" id="74358"/>
    <lineage>
        <taxon>Eukaryota</taxon>
        <taxon>Metazoa</taxon>
        <taxon>Chordata</taxon>
        <taxon>Craniata</taxon>
        <taxon>Vertebrata</taxon>
        <taxon>Euteleostomi</taxon>
        <taxon>Lepidosauria</taxon>
        <taxon>Squamata</taxon>
        <taxon>Bifurcata</taxon>
        <taxon>Unidentata</taxon>
        <taxon>Episquamata</taxon>
        <taxon>Laterata</taxon>
        <taxon>Lacertibaenia</taxon>
        <taxon>Lacertidae</taxon>
        <taxon>Podarcis</taxon>
    </lineage>
</organism>
<reference evidence="1" key="1">
    <citation type="submission" date="2022-12" db="EMBL/GenBank/DDBJ databases">
        <authorList>
            <person name="Alioto T."/>
            <person name="Alioto T."/>
            <person name="Gomez Garrido J."/>
        </authorList>
    </citation>
    <scope>NUCLEOTIDE SEQUENCE</scope>
</reference>
<dbReference type="EMBL" id="OX395133">
    <property type="protein sequence ID" value="CAI5781457.1"/>
    <property type="molecule type" value="Genomic_DNA"/>
</dbReference>
<name>A0AA35KNI3_9SAUR</name>
<sequence length="204" mass="23469">MICYFKVAYTKFTSWMINIMDTDQDLDLMACWKSSSFAHYITYIKQAVDIIKPKTMSGCWQNLWKECVHNFKGFPSIATEVNNIVQMTRQVGGDGFVDLIYEDMEELIEGQQLLTLEKEGELGRSSSECKNEDGEHESNPNCQAAFDQKEAPLENNVPHNVEFAAEMDKKKAARKTTVKYAHVQQPRSRYRLPLTNGQRNSSFF</sequence>
<evidence type="ECO:0000313" key="1">
    <source>
        <dbReference type="EMBL" id="CAI5781457.1"/>
    </source>
</evidence>
<evidence type="ECO:0000313" key="2">
    <source>
        <dbReference type="Proteomes" id="UP001178461"/>
    </source>
</evidence>
<proteinExistence type="predicted"/>
<gene>
    <name evidence="1" type="ORF">PODLI_1B001303</name>
</gene>
<keyword evidence="2" id="KW-1185">Reference proteome</keyword>